<dbReference type="SUPFAM" id="SSF52058">
    <property type="entry name" value="L domain-like"/>
    <property type="match status" value="1"/>
</dbReference>
<dbReference type="AlphaFoldDB" id="A0A6A1W7P7"/>
<name>A0A6A1W7P7_9ROSI</name>
<dbReference type="InterPro" id="IPR032675">
    <property type="entry name" value="LRR_dom_sf"/>
</dbReference>
<dbReference type="EMBL" id="RXIC02000021">
    <property type="protein sequence ID" value="KAB1220923.1"/>
    <property type="molecule type" value="Genomic_DNA"/>
</dbReference>
<dbReference type="Pfam" id="PF23598">
    <property type="entry name" value="LRR_14"/>
    <property type="match status" value="1"/>
</dbReference>
<gene>
    <name evidence="3" type="ORF">CJ030_MR3G025386</name>
</gene>
<dbReference type="Proteomes" id="UP000516437">
    <property type="component" value="Chromosome 3"/>
</dbReference>
<feature type="domain" description="Disease resistance R13L4/SHOC-2-like LRR" evidence="2">
    <location>
        <begin position="2"/>
        <end position="134"/>
    </location>
</feature>
<dbReference type="OrthoDB" id="773208at2759"/>
<accession>A0A6A1W7P7</accession>
<keyword evidence="4" id="KW-1185">Reference proteome</keyword>
<organism evidence="3 4">
    <name type="scientific">Morella rubra</name>
    <name type="common">Chinese bayberry</name>
    <dbReference type="NCBI Taxonomy" id="262757"/>
    <lineage>
        <taxon>Eukaryota</taxon>
        <taxon>Viridiplantae</taxon>
        <taxon>Streptophyta</taxon>
        <taxon>Embryophyta</taxon>
        <taxon>Tracheophyta</taxon>
        <taxon>Spermatophyta</taxon>
        <taxon>Magnoliopsida</taxon>
        <taxon>eudicotyledons</taxon>
        <taxon>Gunneridae</taxon>
        <taxon>Pentapetalae</taxon>
        <taxon>rosids</taxon>
        <taxon>fabids</taxon>
        <taxon>Fagales</taxon>
        <taxon>Myricaceae</taxon>
        <taxon>Morella</taxon>
    </lineage>
</organism>
<comment type="caution">
    <text evidence="3">The sequence shown here is derived from an EMBL/GenBank/DDBJ whole genome shotgun (WGS) entry which is preliminary data.</text>
</comment>
<dbReference type="PANTHER" id="PTHR47186:SF18">
    <property type="entry name" value="RX N-TERMINAL DOMAIN-CONTAINING PROTEIN"/>
    <property type="match status" value="1"/>
</dbReference>
<sequence length="157" mass="17538">MKHLRYLDVSSTSIERLPDSICELCSLQTLELSWCKRLSSLPGDIRKLVKLRHLIFPKTPIKEMPTQLGRLNCLQTLTRFIVSRNSGSCIGELGKLANLGGKLSISELQNVVSPTDALDARLKEKKYLEELELEWKADTNISESQKAALTTSGPVQT</sequence>
<dbReference type="PANTHER" id="PTHR47186">
    <property type="entry name" value="LEUCINE-RICH REPEAT-CONTAINING PROTEIN 57"/>
    <property type="match status" value="1"/>
</dbReference>
<protein>
    <submittedName>
        <fullName evidence="3">Putative disease resistance RPP13-like protein 1</fullName>
    </submittedName>
</protein>
<reference evidence="3 4" key="1">
    <citation type="journal article" date="2019" name="Plant Biotechnol. J.">
        <title>The red bayberry genome and genetic basis of sex determination.</title>
        <authorList>
            <person name="Jia H.M."/>
            <person name="Jia H.J."/>
            <person name="Cai Q.L."/>
            <person name="Wang Y."/>
            <person name="Zhao H.B."/>
            <person name="Yang W.F."/>
            <person name="Wang G.Y."/>
            <person name="Li Y.H."/>
            <person name="Zhan D.L."/>
            <person name="Shen Y.T."/>
            <person name="Niu Q.F."/>
            <person name="Chang L."/>
            <person name="Qiu J."/>
            <person name="Zhao L."/>
            <person name="Xie H.B."/>
            <person name="Fu W.Y."/>
            <person name="Jin J."/>
            <person name="Li X.W."/>
            <person name="Jiao Y."/>
            <person name="Zhou C.C."/>
            <person name="Tu T."/>
            <person name="Chai C.Y."/>
            <person name="Gao J.L."/>
            <person name="Fan L.J."/>
            <person name="van de Weg E."/>
            <person name="Wang J.Y."/>
            <person name="Gao Z.S."/>
        </authorList>
    </citation>
    <scope>NUCLEOTIDE SEQUENCE [LARGE SCALE GENOMIC DNA]</scope>
    <source>
        <tissue evidence="3">Leaves</tissue>
    </source>
</reference>
<dbReference type="Gene3D" id="3.80.10.10">
    <property type="entry name" value="Ribonuclease Inhibitor"/>
    <property type="match status" value="1"/>
</dbReference>
<dbReference type="InterPro" id="IPR055414">
    <property type="entry name" value="LRR_R13L4/SHOC2-like"/>
</dbReference>
<proteinExistence type="predicted"/>
<keyword evidence="1" id="KW-0677">Repeat</keyword>
<evidence type="ECO:0000256" key="1">
    <source>
        <dbReference type="ARBA" id="ARBA00022737"/>
    </source>
</evidence>
<evidence type="ECO:0000259" key="2">
    <source>
        <dbReference type="Pfam" id="PF23598"/>
    </source>
</evidence>
<evidence type="ECO:0000313" key="4">
    <source>
        <dbReference type="Proteomes" id="UP000516437"/>
    </source>
</evidence>
<evidence type="ECO:0000313" key="3">
    <source>
        <dbReference type="EMBL" id="KAB1220923.1"/>
    </source>
</evidence>